<keyword evidence="3" id="KW-0472">Membrane</keyword>
<dbReference type="Pfam" id="PF00486">
    <property type="entry name" value="Trans_reg_C"/>
    <property type="match status" value="1"/>
</dbReference>
<protein>
    <recommendedName>
        <fullName evidence="4">OmpR/PhoB-type domain-containing protein</fullName>
    </recommendedName>
</protein>
<dbReference type="Gene3D" id="1.25.40.10">
    <property type="entry name" value="Tetratricopeptide repeat domain"/>
    <property type="match status" value="2"/>
</dbReference>
<evidence type="ECO:0000256" key="3">
    <source>
        <dbReference type="SAM" id="Phobius"/>
    </source>
</evidence>
<dbReference type="AlphaFoldDB" id="A0A2W5KUR0"/>
<feature type="DNA-binding region" description="OmpR/PhoB-type" evidence="2">
    <location>
        <begin position="10"/>
        <end position="106"/>
    </location>
</feature>
<evidence type="ECO:0000256" key="1">
    <source>
        <dbReference type="ARBA" id="ARBA00023125"/>
    </source>
</evidence>
<dbReference type="SUPFAM" id="SSF46894">
    <property type="entry name" value="C-terminal effector domain of the bipartite response regulators"/>
    <property type="match status" value="1"/>
</dbReference>
<evidence type="ECO:0000259" key="4">
    <source>
        <dbReference type="PROSITE" id="PS51755"/>
    </source>
</evidence>
<dbReference type="InterPro" id="IPR011990">
    <property type="entry name" value="TPR-like_helical_dom_sf"/>
</dbReference>
<comment type="caution">
    <text evidence="5">The sequence shown here is derived from an EMBL/GenBank/DDBJ whole genome shotgun (WGS) entry which is preliminary data.</text>
</comment>
<dbReference type="PROSITE" id="PS51755">
    <property type="entry name" value="OMPR_PHOB"/>
    <property type="match status" value="1"/>
</dbReference>
<evidence type="ECO:0000313" key="6">
    <source>
        <dbReference type="Proteomes" id="UP000249046"/>
    </source>
</evidence>
<gene>
    <name evidence="5" type="ORF">DI564_00295</name>
</gene>
<evidence type="ECO:0000313" key="5">
    <source>
        <dbReference type="EMBL" id="PZQ19724.1"/>
    </source>
</evidence>
<dbReference type="EMBL" id="QFPO01000001">
    <property type="protein sequence ID" value="PZQ19724.1"/>
    <property type="molecule type" value="Genomic_DNA"/>
</dbReference>
<evidence type="ECO:0000256" key="2">
    <source>
        <dbReference type="PROSITE-ProRule" id="PRU01091"/>
    </source>
</evidence>
<proteinExistence type="predicted"/>
<dbReference type="SMART" id="SM00862">
    <property type="entry name" value="Trans_reg_C"/>
    <property type="match status" value="1"/>
</dbReference>
<dbReference type="GO" id="GO:0006355">
    <property type="term" value="P:regulation of DNA-templated transcription"/>
    <property type="evidence" value="ECO:0007669"/>
    <property type="project" value="InterPro"/>
</dbReference>
<accession>A0A2W5KUR0</accession>
<feature type="domain" description="OmpR/PhoB-type" evidence="4">
    <location>
        <begin position="10"/>
        <end position="106"/>
    </location>
</feature>
<keyword evidence="1 2" id="KW-0238">DNA-binding</keyword>
<dbReference type="InterPro" id="IPR001867">
    <property type="entry name" value="OmpR/PhoB-type_DNA-bd"/>
</dbReference>
<sequence length="594" mass="65273">MVRIWHAEPSRRYRFGNVVVETQGRRVFVDGRERKVPRRVFDLLLLLCRAPRRVIPRDVLYEALWSGGQIVSDEALTQAVFRVRALLGTEGRHVVTLRGVGIRFDADVTVQTDAPSADQEPDVTAEEPVAVRADAAAVEPAVRRPRRFGVATILPAVAALALLIWAAWLRWPSAPGQPIDPGYGITSERIHADNTDTSTQLAIAVRYDDTGDRPRARAVLETLHEADRRTPWPALLTGLWDIGAGDPQLAEGWLARARERIRPLDDPYLNAMLRYVEAEHRGAPRDIIRYAGAVLDLEPGAWRLRLARAHLYHYLGQREPALREIRKIEVHALGIRRLESAVADRASFGDVEGAEAQLLALPRNTDAAAWEFLAGRIAWSRGDHQAAREAWERAFAEARNNGRDDIRHRAQVSAGFAAMLAGDTTSAMALFEAARVNAEQSMRITDRIDLTLLLAQLHALQGEDPSARVEFDLAVGLFANDGGNDPMRTQTVLVGARLFPDRATGLEPIANPAAQALLDARRALHRGDAAAARVALLLAEQHGALGTVLADEARLLAAQLARPVAAERPFDPPYAPLSAAVPRLLLARTTIATH</sequence>
<dbReference type="GO" id="GO:0000160">
    <property type="term" value="P:phosphorelay signal transduction system"/>
    <property type="evidence" value="ECO:0007669"/>
    <property type="project" value="InterPro"/>
</dbReference>
<keyword evidence="3" id="KW-1133">Transmembrane helix</keyword>
<dbReference type="InterPro" id="IPR036388">
    <property type="entry name" value="WH-like_DNA-bd_sf"/>
</dbReference>
<dbReference type="CDD" id="cd00383">
    <property type="entry name" value="trans_reg_C"/>
    <property type="match status" value="1"/>
</dbReference>
<organism evidence="5 6">
    <name type="scientific">Rhodanobacter denitrificans</name>
    <dbReference type="NCBI Taxonomy" id="666685"/>
    <lineage>
        <taxon>Bacteria</taxon>
        <taxon>Pseudomonadati</taxon>
        <taxon>Pseudomonadota</taxon>
        <taxon>Gammaproteobacteria</taxon>
        <taxon>Lysobacterales</taxon>
        <taxon>Rhodanobacteraceae</taxon>
        <taxon>Rhodanobacter</taxon>
    </lineage>
</organism>
<dbReference type="SUPFAM" id="SSF48452">
    <property type="entry name" value="TPR-like"/>
    <property type="match status" value="2"/>
</dbReference>
<dbReference type="Gene3D" id="1.10.10.10">
    <property type="entry name" value="Winged helix-like DNA-binding domain superfamily/Winged helix DNA-binding domain"/>
    <property type="match status" value="1"/>
</dbReference>
<name>A0A2W5KUR0_9GAMM</name>
<reference evidence="5 6" key="1">
    <citation type="submission" date="2017-08" db="EMBL/GenBank/DDBJ databases">
        <title>Infants hospitalized years apart are colonized by the same room-sourced microbial strains.</title>
        <authorList>
            <person name="Brooks B."/>
            <person name="Olm M.R."/>
            <person name="Firek B.A."/>
            <person name="Baker R."/>
            <person name="Thomas B.C."/>
            <person name="Morowitz M.J."/>
            <person name="Banfield J.F."/>
        </authorList>
    </citation>
    <scope>NUCLEOTIDE SEQUENCE [LARGE SCALE GENOMIC DNA]</scope>
    <source>
        <strain evidence="5">S2_005_003_R2_42</strain>
    </source>
</reference>
<dbReference type="InterPro" id="IPR016032">
    <property type="entry name" value="Sig_transdc_resp-reg_C-effctor"/>
</dbReference>
<dbReference type="GO" id="GO:0003677">
    <property type="term" value="F:DNA binding"/>
    <property type="evidence" value="ECO:0007669"/>
    <property type="project" value="UniProtKB-UniRule"/>
</dbReference>
<dbReference type="Proteomes" id="UP000249046">
    <property type="component" value="Unassembled WGS sequence"/>
</dbReference>
<feature type="transmembrane region" description="Helical" evidence="3">
    <location>
        <begin position="148"/>
        <end position="168"/>
    </location>
</feature>
<keyword evidence="3" id="KW-0812">Transmembrane</keyword>